<dbReference type="SUPFAM" id="SSF52309">
    <property type="entry name" value="N-(deoxy)ribosyltransferase-like"/>
    <property type="match status" value="1"/>
</dbReference>
<sequence length="189" mass="21055">MSAKKVYLAGCLFDLRHLAGNAMLAEEIKKCSNGRYDVYLPQDYEPESLGAKAIRDSDFEGLLNCEAAIFQYDGTELDSGTVVEFMTAKFADLPSVLLRTDFRKGGDRNEDPWNLMSSFYPRTASLVVDAMHLYVECEHERLGGVKASEMAIRKLAELAVARLDEVCALPPVPVEGVERREALERLLGM</sequence>
<keyword evidence="2" id="KW-1185">Reference proteome</keyword>
<dbReference type="GO" id="GO:0016740">
    <property type="term" value="F:transferase activity"/>
    <property type="evidence" value="ECO:0007669"/>
    <property type="project" value="UniProtKB-KW"/>
</dbReference>
<dbReference type="Proteomes" id="UP000526501">
    <property type="component" value="Unassembled WGS sequence"/>
</dbReference>
<keyword evidence="1" id="KW-0808">Transferase</keyword>
<organism evidence="1 2">
    <name type="scientific">Pelagicoccus albus</name>
    <dbReference type="NCBI Taxonomy" id="415222"/>
    <lineage>
        <taxon>Bacteria</taxon>
        <taxon>Pseudomonadati</taxon>
        <taxon>Verrucomicrobiota</taxon>
        <taxon>Opitutia</taxon>
        <taxon>Puniceicoccales</taxon>
        <taxon>Pelagicoccaceae</taxon>
        <taxon>Pelagicoccus</taxon>
    </lineage>
</organism>
<reference evidence="1 2" key="1">
    <citation type="submission" date="2020-07" db="EMBL/GenBank/DDBJ databases">
        <authorList>
            <person name="Feng X."/>
        </authorList>
    </citation>
    <scope>NUCLEOTIDE SEQUENCE [LARGE SCALE GENOMIC DNA]</scope>
    <source>
        <strain evidence="1 2">JCM23202</strain>
    </source>
</reference>
<dbReference type="AlphaFoldDB" id="A0A7X1B8L9"/>
<gene>
    <name evidence="1" type="ORF">H5P27_16180</name>
</gene>
<evidence type="ECO:0000313" key="1">
    <source>
        <dbReference type="EMBL" id="MBC2607591.1"/>
    </source>
</evidence>
<name>A0A7X1B8L9_9BACT</name>
<dbReference type="Gene3D" id="3.40.50.450">
    <property type="match status" value="1"/>
</dbReference>
<dbReference type="RefSeq" id="WP_185661467.1">
    <property type="nucleotide sequence ID" value="NZ_CAWPOO010000013.1"/>
</dbReference>
<comment type="caution">
    <text evidence="1">The sequence shown here is derived from an EMBL/GenBank/DDBJ whole genome shotgun (WGS) entry which is preliminary data.</text>
</comment>
<protein>
    <submittedName>
        <fullName evidence="1">Nucleoside 2-deoxyribosyltransferase</fullName>
    </submittedName>
</protein>
<evidence type="ECO:0000313" key="2">
    <source>
        <dbReference type="Proteomes" id="UP000526501"/>
    </source>
</evidence>
<dbReference type="EMBL" id="JACHVC010000013">
    <property type="protein sequence ID" value="MBC2607591.1"/>
    <property type="molecule type" value="Genomic_DNA"/>
</dbReference>
<proteinExistence type="predicted"/>
<dbReference type="InterPro" id="IPR007710">
    <property type="entry name" value="Nucleoside_deoxyribTrfase"/>
</dbReference>
<dbReference type="Pfam" id="PF05014">
    <property type="entry name" value="Nuc_deoxyrib_tr"/>
    <property type="match status" value="1"/>
</dbReference>
<accession>A0A7X1B8L9</accession>